<dbReference type="Gene3D" id="1.10.10.2840">
    <property type="entry name" value="PucR C-terminal helix-turn-helix domain"/>
    <property type="match status" value="1"/>
</dbReference>
<dbReference type="AlphaFoldDB" id="A0A2T2X561"/>
<dbReference type="PANTHER" id="PTHR33744">
    <property type="entry name" value="CARBOHYDRATE DIACID REGULATOR"/>
    <property type="match status" value="1"/>
</dbReference>
<evidence type="ECO:0000313" key="3">
    <source>
        <dbReference type="EMBL" id="PSR29597.1"/>
    </source>
</evidence>
<gene>
    <name evidence="3" type="ORF">C7B43_08030</name>
</gene>
<dbReference type="InterPro" id="IPR042070">
    <property type="entry name" value="PucR_C-HTH_sf"/>
</dbReference>
<evidence type="ECO:0008006" key="5">
    <source>
        <dbReference type="Google" id="ProtNLM"/>
    </source>
</evidence>
<dbReference type="Pfam" id="PF13556">
    <property type="entry name" value="HTH_30"/>
    <property type="match status" value="1"/>
</dbReference>
<organism evidence="3 4">
    <name type="scientific">Sulfobacillus benefaciens</name>
    <dbReference type="NCBI Taxonomy" id="453960"/>
    <lineage>
        <taxon>Bacteria</taxon>
        <taxon>Bacillati</taxon>
        <taxon>Bacillota</taxon>
        <taxon>Clostridia</taxon>
        <taxon>Eubacteriales</taxon>
        <taxon>Clostridiales Family XVII. Incertae Sedis</taxon>
        <taxon>Sulfobacillus</taxon>
    </lineage>
</organism>
<dbReference type="InterPro" id="IPR051448">
    <property type="entry name" value="CdaR-like_regulators"/>
</dbReference>
<name>A0A2T2X561_9FIRM</name>
<feature type="domain" description="Purine catabolism PurC-like" evidence="1">
    <location>
        <begin position="12"/>
        <end position="120"/>
    </location>
</feature>
<dbReference type="EMBL" id="PXYT01000015">
    <property type="protein sequence ID" value="PSR29597.1"/>
    <property type="molecule type" value="Genomic_DNA"/>
</dbReference>
<dbReference type="InterPro" id="IPR012914">
    <property type="entry name" value="PucR_dom"/>
</dbReference>
<dbReference type="InterPro" id="IPR025736">
    <property type="entry name" value="PucR_C-HTH_dom"/>
</dbReference>
<dbReference type="Pfam" id="PF07905">
    <property type="entry name" value="PucR"/>
    <property type="match status" value="1"/>
</dbReference>
<protein>
    <recommendedName>
        <fullName evidence="5">PucR family transcriptional regulator</fullName>
    </recommendedName>
</protein>
<reference evidence="3 4" key="1">
    <citation type="journal article" date="2014" name="BMC Genomics">
        <title>Comparison of environmental and isolate Sulfobacillus genomes reveals diverse carbon, sulfur, nitrogen, and hydrogen metabolisms.</title>
        <authorList>
            <person name="Justice N.B."/>
            <person name="Norman A."/>
            <person name="Brown C.T."/>
            <person name="Singh A."/>
            <person name="Thomas B.C."/>
            <person name="Banfield J.F."/>
        </authorList>
    </citation>
    <scope>NUCLEOTIDE SEQUENCE [LARGE SCALE GENOMIC DNA]</scope>
    <source>
        <strain evidence="3">AMDSBA1</strain>
    </source>
</reference>
<evidence type="ECO:0000259" key="1">
    <source>
        <dbReference type="Pfam" id="PF07905"/>
    </source>
</evidence>
<sequence>MTVQEMLQLIPSSLVKVASGLGGLQREVTQIGIMDAPDIAEWVKPGEFLVTTGYALHGDVSAFCRLVSRLSAANCSGFGLKIHRYWDEFPQEVMSLGKELNFPLIEISPTVKIADIVDSMQYAQKSGGQGVYLGGSLSLPEFLLRLRNGHLSSAQIRFWAQEFRISLNSRIVAFELKGESVNAPEVAAQLAQVFGWNYIFHKAMEHATLSIGFISLREGTTVDDLKDRGVHWYGSHMYLGTEEATLFEYSVSARKAEMTRYLGNALMPQAHFVMYQDIAPLAILHAGLDMERANSIIERTILPIAHYDQVHNSEWLPTLSAYFDNAKSAHLAARVLNTHKNTVIYRINRLEEHFGINLEDMATTFKLYLGLMLYRLQHLTMD</sequence>
<evidence type="ECO:0000313" key="4">
    <source>
        <dbReference type="Proteomes" id="UP000242699"/>
    </source>
</evidence>
<evidence type="ECO:0000259" key="2">
    <source>
        <dbReference type="Pfam" id="PF13556"/>
    </source>
</evidence>
<dbReference type="Proteomes" id="UP000242699">
    <property type="component" value="Unassembled WGS sequence"/>
</dbReference>
<comment type="caution">
    <text evidence="3">The sequence shown here is derived from an EMBL/GenBank/DDBJ whole genome shotgun (WGS) entry which is preliminary data.</text>
</comment>
<accession>A0A2T2X561</accession>
<feature type="domain" description="PucR C-terminal helix-turn-helix" evidence="2">
    <location>
        <begin position="316"/>
        <end position="372"/>
    </location>
</feature>
<proteinExistence type="predicted"/>